<dbReference type="SUPFAM" id="SSF53649">
    <property type="entry name" value="Alkaline phosphatase-like"/>
    <property type="match status" value="1"/>
</dbReference>
<comment type="caution">
    <text evidence="4">The sequence shown here is derived from an EMBL/GenBank/DDBJ whole genome shotgun (WGS) entry which is preliminary data.</text>
</comment>
<evidence type="ECO:0000256" key="1">
    <source>
        <dbReference type="ARBA" id="ARBA00022553"/>
    </source>
</evidence>
<evidence type="ECO:0000313" key="4">
    <source>
        <dbReference type="EMBL" id="NIJ58247.1"/>
    </source>
</evidence>
<dbReference type="Gene3D" id="3.40.720.10">
    <property type="entry name" value="Alkaline Phosphatase, subunit A"/>
    <property type="match status" value="2"/>
</dbReference>
<dbReference type="Pfam" id="PF00245">
    <property type="entry name" value="Alk_phosphatase"/>
    <property type="match status" value="1"/>
</dbReference>
<dbReference type="InterPro" id="IPR017850">
    <property type="entry name" value="Alkaline_phosphatase_core_sf"/>
</dbReference>
<organism evidence="4 5">
    <name type="scientific">Pseudochelatococcus lubricantis</name>
    <dbReference type="NCBI Taxonomy" id="1538102"/>
    <lineage>
        <taxon>Bacteria</taxon>
        <taxon>Pseudomonadati</taxon>
        <taxon>Pseudomonadota</taxon>
        <taxon>Alphaproteobacteria</taxon>
        <taxon>Hyphomicrobiales</taxon>
        <taxon>Chelatococcaceae</taxon>
        <taxon>Pseudochelatococcus</taxon>
    </lineage>
</organism>
<dbReference type="EC" id="3.1.3.1" evidence="4"/>
<sequence length="487" mass="52189">MTLLKNIALGLCLASAMVAPALAQGTQAKGPQAKNVIVMITDGAGIETWRAASFFRHGALGHEVYDDFDVKVFASTYPLNTSNTPTNTREGAVTFNPEKLWDNTKVDSVFEGNLGSFPGFFAGYDYARADFTDSAAAATALASGTKTYNNAINWSNTGEKLKHIGEYAVGSGRSLGVISSVEWSHATPAGFLAHNVSRNDYVGIAKEIVDSGLATVVLGSGHPYYKGDGTRVENPDDKAFRFVGGKDTWERLTGGTTDYAHIETRADFEALAEGKLDLKGKSKVIGTAQNIQTLQFNRPGVTAGNLLENTPDLTTMTRGALNMLEKNDKGFFLMVEGGAVDWAAHANNLPRLIEEQIDFNDAVKAVVDWVENKSSWDETLVIVTTDHGNGLLQGPDSNVNAYSPIISQGAGALPLVRWNTDNHTRELVPLYAHGVGAGYFVKAAKKDAGLAAYNVPEENRVYVDNTDVFRAAANAFGIEVPAKDAGI</sequence>
<feature type="chain" id="PRO_5045067123" evidence="3">
    <location>
        <begin position="24"/>
        <end position="487"/>
    </location>
</feature>
<dbReference type="EMBL" id="JAASQI010000004">
    <property type="protein sequence ID" value="NIJ58247.1"/>
    <property type="molecule type" value="Genomic_DNA"/>
</dbReference>
<keyword evidence="3" id="KW-0732">Signal</keyword>
<gene>
    <name evidence="4" type="ORF">FHS82_002089</name>
</gene>
<dbReference type="GO" id="GO:0004035">
    <property type="term" value="F:alkaline phosphatase activity"/>
    <property type="evidence" value="ECO:0007669"/>
    <property type="project" value="UniProtKB-EC"/>
</dbReference>
<proteinExistence type="inferred from homology"/>
<dbReference type="InterPro" id="IPR001952">
    <property type="entry name" value="Alkaline_phosphatase"/>
</dbReference>
<dbReference type="PANTHER" id="PTHR11596:SF5">
    <property type="entry name" value="ALKALINE PHOSPHATASE"/>
    <property type="match status" value="1"/>
</dbReference>
<dbReference type="SMART" id="SM00098">
    <property type="entry name" value="alkPPc"/>
    <property type="match status" value="1"/>
</dbReference>
<dbReference type="PRINTS" id="PR00113">
    <property type="entry name" value="ALKPHPHTASE"/>
</dbReference>
<reference evidence="4 5" key="1">
    <citation type="submission" date="2020-03" db="EMBL/GenBank/DDBJ databases">
        <title>Genomic Encyclopedia of Type Strains, Phase IV (KMG-IV): sequencing the most valuable type-strain genomes for metagenomic binning, comparative biology and taxonomic classification.</title>
        <authorList>
            <person name="Goeker M."/>
        </authorList>
    </citation>
    <scope>NUCLEOTIDE SEQUENCE [LARGE SCALE GENOMIC DNA]</scope>
    <source>
        <strain evidence="4 5">DSM 103870</strain>
    </source>
</reference>
<dbReference type="Proteomes" id="UP001429580">
    <property type="component" value="Unassembled WGS sequence"/>
</dbReference>
<feature type="signal peptide" evidence="3">
    <location>
        <begin position="1"/>
        <end position="23"/>
    </location>
</feature>
<comment type="similarity">
    <text evidence="2">Belongs to the alkaline phosphatase family.</text>
</comment>
<name>A0ABX0UZ60_9HYPH</name>
<keyword evidence="5" id="KW-1185">Reference proteome</keyword>
<keyword evidence="1" id="KW-0597">Phosphoprotein</keyword>
<dbReference type="RefSeq" id="WP_166952046.1">
    <property type="nucleotide sequence ID" value="NZ_JAASQI010000004.1"/>
</dbReference>
<protein>
    <submittedName>
        <fullName evidence="4">Alkaline phosphatase</fullName>
        <ecNumber evidence="4">3.1.3.1</ecNumber>
    </submittedName>
</protein>
<dbReference type="CDD" id="cd16012">
    <property type="entry name" value="ALP"/>
    <property type="match status" value="1"/>
</dbReference>
<keyword evidence="4" id="KW-0378">Hydrolase</keyword>
<evidence type="ECO:0000313" key="5">
    <source>
        <dbReference type="Proteomes" id="UP001429580"/>
    </source>
</evidence>
<accession>A0ABX0UZ60</accession>
<evidence type="ECO:0000256" key="2">
    <source>
        <dbReference type="RuleBase" id="RU003946"/>
    </source>
</evidence>
<evidence type="ECO:0000256" key="3">
    <source>
        <dbReference type="SAM" id="SignalP"/>
    </source>
</evidence>
<dbReference type="PANTHER" id="PTHR11596">
    <property type="entry name" value="ALKALINE PHOSPHATASE"/>
    <property type="match status" value="1"/>
</dbReference>